<feature type="compositionally biased region" description="Pro residues" evidence="1">
    <location>
        <begin position="520"/>
        <end position="532"/>
    </location>
</feature>
<dbReference type="Pfam" id="PF03235">
    <property type="entry name" value="GmrSD_N"/>
    <property type="match status" value="1"/>
</dbReference>
<feature type="compositionally biased region" description="Acidic residues" evidence="1">
    <location>
        <begin position="464"/>
        <end position="476"/>
    </location>
</feature>
<protein>
    <recommendedName>
        <fullName evidence="2">GmrSD restriction endonucleases N-terminal domain-containing protein</fullName>
    </recommendedName>
</protein>
<keyword evidence="4" id="KW-1185">Reference proteome</keyword>
<dbReference type="PANTHER" id="PTHR39639:SF1">
    <property type="entry name" value="DUF262 DOMAIN-CONTAINING PROTEIN"/>
    <property type="match status" value="1"/>
</dbReference>
<reference evidence="3" key="1">
    <citation type="submission" date="2022-06" db="EMBL/GenBank/DDBJ databases">
        <title>Genome Sequence of Candolleomyces eurysporus.</title>
        <authorList>
            <person name="Buettner E."/>
        </authorList>
    </citation>
    <scope>NUCLEOTIDE SEQUENCE</scope>
    <source>
        <strain evidence="3">VTCC 930004</strain>
    </source>
</reference>
<proteinExistence type="predicted"/>
<dbReference type="EMBL" id="JANBPK010001104">
    <property type="protein sequence ID" value="KAJ2925866.1"/>
    <property type="molecule type" value="Genomic_DNA"/>
</dbReference>
<feature type="region of interest" description="Disordered" evidence="1">
    <location>
        <begin position="427"/>
        <end position="626"/>
    </location>
</feature>
<dbReference type="InterPro" id="IPR004919">
    <property type="entry name" value="GmrSD_N"/>
</dbReference>
<name>A0A9W8MCW0_9AGAR</name>
<feature type="non-terminal residue" evidence="3">
    <location>
        <position position="1"/>
    </location>
</feature>
<dbReference type="Proteomes" id="UP001140091">
    <property type="component" value="Unassembled WGS sequence"/>
</dbReference>
<dbReference type="PANTHER" id="PTHR39639">
    <property type="entry name" value="CHROMOSOME 16, WHOLE GENOME SHOTGUN SEQUENCE"/>
    <property type="match status" value="1"/>
</dbReference>
<feature type="compositionally biased region" description="Gly residues" evidence="1">
    <location>
        <begin position="564"/>
        <end position="581"/>
    </location>
</feature>
<feature type="region of interest" description="Disordered" evidence="1">
    <location>
        <begin position="1"/>
        <end position="23"/>
    </location>
</feature>
<evidence type="ECO:0000259" key="2">
    <source>
        <dbReference type="Pfam" id="PF03235"/>
    </source>
</evidence>
<feature type="compositionally biased region" description="Basic residues" evidence="1">
    <location>
        <begin position="482"/>
        <end position="494"/>
    </location>
</feature>
<feature type="compositionally biased region" description="Acidic residues" evidence="1">
    <location>
        <begin position="427"/>
        <end position="436"/>
    </location>
</feature>
<evidence type="ECO:0000313" key="4">
    <source>
        <dbReference type="Proteomes" id="UP001140091"/>
    </source>
</evidence>
<evidence type="ECO:0000256" key="1">
    <source>
        <dbReference type="SAM" id="MobiDB-lite"/>
    </source>
</evidence>
<organism evidence="3 4">
    <name type="scientific">Candolleomyces eurysporus</name>
    <dbReference type="NCBI Taxonomy" id="2828524"/>
    <lineage>
        <taxon>Eukaryota</taxon>
        <taxon>Fungi</taxon>
        <taxon>Dikarya</taxon>
        <taxon>Basidiomycota</taxon>
        <taxon>Agaricomycotina</taxon>
        <taxon>Agaricomycetes</taxon>
        <taxon>Agaricomycetidae</taxon>
        <taxon>Agaricales</taxon>
        <taxon>Agaricineae</taxon>
        <taxon>Psathyrellaceae</taxon>
        <taxon>Candolleomyces</taxon>
    </lineage>
</organism>
<gene>
    <name evidence="3" type="ORF">H1R20_g11223</name>
</gene>
<dbReference type="OrthoDB" id="5419821at2759"/>
<dbReference type="AlphaFoldDB" id="A0A9W8MCW0"/>
<feature type="compositionally biased region" description="Low complexity" evidence="1">
    <location>
        <begin position="495"/>
        <end position="519"/>
    </location>
</feature>
<feature type="domain" description="GmrSD restriction endonucleases N-terminal" evidence="2">
    <location>
        <begin position="77"/>
        <end position="230"/>
    </location>
</feature>
<evidence type="ECO:0000313" key="3">
    <source>
        <dbReference type="EMBL" id="KAJ2925866.1"/>
    </source>
</evidence>
<comment type="caution">
    <text evidence="3">The sequence shown here is derived from an EMBL/GenBank/DDBJ whole genome shotgun (WGS) entry which is preliminary data.</text>
</comment>
<feature type="compositionally biased region" description="Polar residues" evidence="1">
    <location>
        <begin position="604"/>
        <end position="615"/>
    </location>
</feature>
<feature type="compositionally biased region" description="Basic and acidic residues" evidence="1">
    <location>
        <begin position="437"/>
        <end position="450"/>
    </location>
</feature>
<sequence length="626" mass="68811">MSDFGDSDLSELESSNGGDDDDYVASSAKIKAAEKKKAAAKAAQAGFSITGALKPPRPTTYTTQALYDGIHHSHINLDADYQRDVVWNDVKQSNLIGSIFQNYYVPPIIFAAQPLDDGSEIKVCIDGKQRLTSIRRFMDGLIPREFVLSPPARIPDTQVDARIDKDPTTGERWYFKDVPNGKKSRKILPDKFKRVWFDKQIVCVEYQDITDENEREIFQRVQLGMALTPAERMQGHNTPRCRFVRHLVFKHITEGLLAPGTSPTTNLPIGLDWAFSRGADFRCIASVVFYLDKEGKKIPDGSALEPWLRDAKAELDPKLKKNIEDAFDKFEELVQSDKLNPVFKLQFRTPSTSSRSKPKVSPVEFVGIALLICAHQDKMSLKQLAACIGRMRRELHRDHLDLRLNGRVLTDVGRVIRECETDADIVADDDDDDEDELALRGDKKGKKENTKTTTKRKRKAVEEASGDEDNGADNDDYASTQKKGKPKAAKKKQKPTPSSTSTPASASSSKPPSTSSSKSKPPPPPTIPPLPTHPNSTSSRITALKQARSALPSFTKTHPTGSSSIGGGGSGSGGWGQGGSGWNVTQAQGGSTGHLPTPPPITPRTHSVQQAQMQGHNVPLPSRPYR</sequence>
<feature type="compositionally biased region" description="Acidic residues" evidence="1">
    <location>
        <begin position="1"/>
        <end position="11"/>
    </location>
</feature>
<accession>A0A9W8MCW0</accession>